<name>A0ACB9A1N2_9ASTR</name>
<evidence type="ECO:0000313" key="2">
    <source>
        <dbReference type="Proteomes" id="UP001056120"/>
    </source>
</evidence>
<comment type="caution">
    <text evidence="1">The sequence shown here is derived from an EMBL/GenBank/DDBJ whole genome shotgun (WGS) entry which is preliminary data.</text>
</comment>
<gene>
    <name evidence="1" type="ORF">L1987_73963</name>
</gene>
<protein>
    <submittedName>
        <fullName evidence="1">Uncharacterized protein</fullName>
    </submittedName>
</protein>
<evidence type="ECO:0000313" key="1">
    <source>
        <dbReference type="EMBL" id="KAI3703768.1"/>
    </source>
</evidence>
<keyword evidence="2" id="KW-1185">Reference proteome</keyword>
<reference evidence="1 2" key="2">
    <citation type="journal article" date="2022" name="Mol. Ecol. Resour.">
        <title>The genomes of chicory, endive, great burdock and yacon provide insights into Asteraceae paleo-polyploidization history and plant inulin production.</title>
        <authorList>
            <person name="Fan W."/>
            <person name="Wang S."/>
            <person name="Wang H."/>
            <person name="Wang A."/>
            <person name="Jiang F."/>
            <person name="Liu H."/>
            <person name="Zhao H."/>
            <person name="Xu D."/>
            <person name="Zhang Y."/>
        </authorList>
    </citation>
    <scope>NUCLEOTIDE SEQUENCE [LARGE SCALE GENOMIC DNA]</scope>
    <source>
        <strain evidence="2">cv. Yunnan</strain>
        <tissue evidence="1">Leaves</tissue>
    </source>
</reference>
<accession>A0ACB9A1N2</accession>
<organism evidence="1 2">
    <name type="scientific">Smallanthus sonchifolius</name>
    <dbReference type="NCBI Taxonomy" id="185202"/>
    <lineage>
        <taxon>Eukaryota</taxon>
        <taxon>Viridiplantae</taxon>
        <taxon>Streptophyta</taxon>
        <taxon>Embryophyta</taxon>
        <taxon>Tracheophyta</taxon>
        <taxon>Spermatophyta</taxon>
        <taxon>Magnoliopsida</taxon>
        <taxon>eudicotyledons</taxon>
        <taxon>Gunneridae</taxon>
        <taxon>Pentapetalae</taxon>
        <taxon>asterids</taxon>
        <taxon>campanulids</taxon>
        <taxon>Asterales</taxon>
        <taxon>Asteraceae</taxon>
        <taxon>Asteroideae</taxon>
        <taxon>Heliantheae alliance</taxon>
        <taxon>Millerieae</taxon>
        <taxon>Smallanthus</taxon>
    </lineage>
</organism>
<dbReference type="Proteomes" id="UP001056120">
    <property type="component" value="Linkage Group LG25"/>
</dbReference>
<sequence length="149" mass="17058">MLLLCWCIEGGMSSSKKCYSRTPTSNWVSVKLKNIKKFQDTRKIECEDHNLIGYEVFRFSADNELLGEPHIVKTDVTVQCFLISMSINEKKKNKLDVTYAIINLVEVALFKAIPKGSHDAVRVDSSHPISLKYECFFRVVQVELQYGGY</sequence>
<dbReference type="EMBL" id="CM042042">
    <property type="protein sequence ID" value="KAI3703768.1"/>
    <property type="molecule type" value="Genomic_DNA"/>
</dbReference>
<reference evidence="2" key="1">
    <citation type="journal article" date="2022" name="Mol. Ecol. Resour.">
        <title>The genomes of chicory, endive, great burdock and yacon provide insights into Asteraceae palaeo-polyploidization history and plant inulin production.</title>
        <authorList>
            <person name="Fan W."/>
            <person name="Wang S."/>
            <person name="Wang H."/>
            <person name="Wang A."/>
            <person name="Jiang F."/>
            <person name="Liu H."/>
            <person name="Zhao H."/>
            <person name="Xu D."/>
            <person name="Zhang Y."/>
        </authorList>
    </citation>
    <scope>NUCLEOTIDE SEQUENCE [LARGE SCALE GENOMIC DNA]</scope>
    <source>
        <strain evidence="2">cv. Yunnan</strain>
    </source>
</reference>
<proteinExistence type="predicted"/>